<dbReference type="SUPFAM" id="SSF53335">
    <property type="entry name" value="S-adenosyl-L-methionine-dependent methyltransferases"/>
    <property type="match status" value="1"/>
</dbReference>
<comment type="similarity">
    <text evidence="1">Belongs to the methyltransferase superfamily.</text>
</comment>
<name>A0A3B1C2N9_9ZZZZ</name>
<reference evidence="6" key="1">
    <citation type="submission" date="2018-06" db="EMBL/GenBank/DDBJ databases">
        <authorList>
            <person name="Zhirakovskaya E."/>
        </authorList>
    </citation>
    <scope>NUCLEOTIDE SEQUENCE</scope>
</reference>
<evidence type="ECO:0000256" key="3">
    <source>
        <dbReference type="ARBA" id="ARBA00022679"/>
    </source>
</evidence>
<dbReference type="GO" id="GO:0008757">
    <property type="term" value="F:S-adenosylmethionine-dependent methyltransferase activity"/>
    <property type="evidence" value="ECO:0007669"/>
    <property type="project" value="InterPro"/>
</dbReference>
<dbReference type="EMBL" id="UOGA01000139">
    <property type="protein sequence ID" value="VAX18843.1"/>
    <property type="molecule type" value="Genomic_DNA"/>
</dbReference>
<dbReference type="CDD" id="cd02440">
    <property type="entry name" value="AdoMet_MTases"/>
    <property type="match status" value="1"/>
</dbReference>
<dbReference type="Gene3D" id="3.40.50.150">
    <property type="entry name" value="Vaccinia Virus protein VP39"/>
    <property type="match status" value="1"/>
</dbReference>
<dbReference type="GO" id="GO:0032259">
    <property type="term" value="P:methylation"/>
    <property type="evidence" value="ECO:0007669"/>
    <property type="project" value="UniProtKB-KW"/>
</dbReference>
<dbReference type="InterPro" id="IPR013216">
    <property type="entry name" value="Methyltransf_11"/>
</dbReference>
<dbReference type="AlphaFoldDB" id="A0A3B1C2N9"/>
<gene>
    <name evidence="6" type="ORF">MNBD_NITROSPINAE04-2626</name>
</gene>
<keyword evidence="3" id="KW-0808">Transferase</keyword>
<sequence>MTSEKKPPHTFDPANWKKLESAERREKMNPARLAEAMDLQGAEIVLDIGVGTGFFAEEVAGRCKRLIGLDHSEDMLNVFRGKESFKKLDNVQLETSKADNLPFDDDSIDVVMHVNLFHEVGDVEKFHNEIKRVLKPGGRLFCVDWQAMKTEGGPPLDHRVPKAKALKLISEGGFLEIREHDIYAEQYVIEARV</sequence>
<dbReference type="Pfam" id="PF08241">
    <property type="entry name" value="Methyltransf_11"/>
    <property type="match status" value="1"/>
</dbReference>
<accession>A0A3B1C2N9</accession>
<evidence type="ECO:0000259" key="5">
    <source>
        <dbReference type="Pfam" id="PF08241"/>
    </source>
</evidence>
<feature type="region of interest" description="Disordered" evidence="4">
    <location>
        <begin position="1"/>
        <end position="24"/>
    </location>
</feature>
<protein>
    <recommendedName>
        <fullName evidence="5">Methyltransferase type 11 domain-containing protein</fullName>
    </recommendedName>
</protein>
<evidence type="ECO:0000256" key="1">
    <source>
        <dbReference type="ARBA" id="ARBA00008361"/>
    </source>
</evidence>
<dbReference type="PANTHER" id="PTHR44942">
    <property type="entry name" value="METHYLTRANSF_11 DOMAIN-CONTAINING PROTEIN"/>
    <property type="match status" value="1"/>
</dbReference>
<keyword evidence="2" id="KW-0489">Methyltransferase</keyword>
<proteinExistence type="inferred from homology"/>
<dbReference type="InterPro" id="IPR029063">
    <property type="entry name" value="SAM-dependent_MTases_sf"/>
</dbReference>
<feature type="domain" description="Methyltransferase type 11" evidence="5">
    <location>
        <begin position="46"/>
        <end position="142"/>
    </location>
</feature>
<evidence type="ECO:0000313" key="6">
    <source>
        <dbReference type="EMBL" id="VAX18843.1"/>
    </source>
</evidence>
<dbReference type="InterPro" id="IPR051052">
    <property type="entry name" value="Diverse_substrate_MTase"/>
</dbReference>
<evidence type="ECO:0000256" key="4">
    <source>
        <dbReference type="SAM" id="MobiDB-lite"/>
    </source>
</evidence>
<dbReference type="PANTHER" id="PTHR44942:SF4">
    <property type="entry name" value="METHYLTRANSFERASE TYPE 11 DOMAIN-CONTAINING PROTEIN"/>
    <property type="match status" value="1"/>
</dbReference>
<evidence type="ECO:0000256" key="2">
    <source>
        <dbReference type="ARBA" id="ARBA00022603"/>
    </source>
</evidence>
<organism evidence="6">
    <name type="scientific">hydrothermal vent metagenome</name>
    <dbReference type="NCBI Taxonomy" id="652676"/>
    <lineage>
        <taxon>unclassified sequences</taxon>
        <taxon>metagenomes</taxon>
        <taxon>ecological metagenomes</taxon>
    </lineage>
</organism>